<reference evidence="1" key="1">
    <citation type="submission" date="2014-11" db="EMBL/GenBank/DDBJ databases">
        <authorList>
            <person name="Amaro Gonzalez C."/>
        </authorList>
    </citation>
    <scope>NUCLEOTIDE SEQUENCE</scope>
</reference>
<organism evidence="1">
    <name type="scientific">Anguilla anguilla</name>
    <name type="common">European freshwater eel</name>
    <name type="synonym">Muraena anguilla</name>
    <dbReference type="NCBI Taxonomy" id="7936"/>
    <lineage>
        <taxon>Eukaryota</taxon>
        <taxon>Metazoa</taxon>
        <taxon>Chordata</taxon>
        <taxon>Craniata</taxon>
        <taxon>Vertebrata</taxon>
        <taxon>Euteleostomi</taxon>
        <taxon>Actinopterygii</taxon>
        <taxon>Neopterygii</taxon>
        <taxon>Teleostei</taxon>
        <taxon>Anguilliformes</taxon>
        <taxon>Anguillidae</taxon>
        <taxon>Anguilla</taxon>
    </lineage>
</organism>
<dbReference type="EMBL" id="GBXM01068380">
    <property type="protein sequence ID" value="JAH40197.1"/>
    <property type="molecule type" value="Transcribed_RNA"/>
</dbReference>
<evidence type="ECO:0000313" key="1">
    <source>
        <dbReference type="EMBL" id="JAH40197.1"/>
    </source>
</evidence>
<protein>
    <submittedName>
        <fullName evidence="1">Uncharacterized protein</fullName>
    </submittedName>
</protein>
<sequence length="10" mass="1063">MSVPEGLLAF</sequence>
<reference evidence="1" key="2">
    <citation type="journal article" date="2015" name="Fish Shellfish Immunol.">
        <title>Early steps in the European eel (Anguilla anguilla)-Vibrio vulnificus interaction in the gills: Role of the RtxA13 toxin.</title>
        <authorList>
            <person name="Callol A."/>
            <person name="Pajuelo D."/>
            <person name="Ebbesson L."/>
            <person name="Teles M."/>
            <person name="MacKenzie S."/>
            <person name="Amaro C."/>
        </authorList>
    </citation>
    <scope>NUCLEOTIDE SEQUENCE</scope>
</reference>
<name>A0A0E9SG07_ANGAN</name>
<proteinExistence type="predicted"/>
<accession>A0A0E9SG07</accession>